<feature type="region of interest" description="Disordered" evidence="1">
    <location>
        <begin position="1"/>
        <end position="28"/>
    </location>
</feature>
<dbReference type="PANTHER" id="PTHR42791">
    <property type="entry name" value="GNAT FAMILY ACETYLTRANSFERASE"/>
    <property type="match status" value="1"/>
</dbReference>
<evidence type="ECO:0000313" key="2">
    <source>
        <dbReference type="EMBL" id="KAK5944488.1"/>
    </source>
</evidence>
<name>A0ABR0RV72_9EURO</name>
<dbReference type="Gene3D" id="3.40.630.30">
    <property type="match status" value="1"/>
</dbReference>
<feature type="region of interest" description="Disordered" evidence="1">
    <location>
        <begin position="264"/>
        <end position="284"/>
    </location>
</feature>
<sequence>MDPFTALTKTSSDQPLTMPPKRRASPPLPILQGLRFATPKDIWRANYQQDAEWAIRSENVAILVVEDHYDPAEVETTAHIVPKIDTEEHPMPGEKVVAGVAAWRFLSGSSRAGQLANTEGPFPDLAADRPHRDEHEEHVNSYHSKNDEMTKRYFGDSGWFELDTLVIHPTYWRRGHGRRLLEWGMRLADIDQAEVCICATTAGLTLYRALGCELLESWNLEGDEMSPAGVAGHIVKYVPRRKRDHSEDDSAETAVMALSERLFQTELGGEQDKARAEKNGQGVR</sequence>
<keyword evidence="3" id="KW-1185">Reference proteome</keyword>
<dbReference type="Proteomes" id="UP001334248">
    <property type="component" value="Unassembled WGS sequence"/>
</dbReference>
<evidence type="ECO:0008006" key="4">
    <source>
        <dbReference type="Google" id="ProtNLM"/>
    </source>
</evidence>
<evidence type="ECO:0000313" key="3">
    <source>
        <dbReference type="Proteomes" id="UP001334248"/>
    </source>
</evidence>
<dbReference type="PANTHER" id="PTHR42791:SF2">
    <property type="entry name" value="N-ACETYLTRANSFERASE DOMAIN-CONTAINING PROTEIN"/>
    <property type="match status" value="1"/>
</dbReference>
<evidence type="ECO:0000256" key="1">
    <source>
        <dbReference type="SAM" id="MobiDB-lite"/>
    </source>
</evidence>
<dbReference type="RefSeq" id="XP_064732578.1">
    <property type="nucleotide sequence ID" value="XM_064872198.1"/>
</dbReference>
<dbReference type="SUPFAM" id="SSF55729">
    <property type="entry name" value="Acyl-CoA N-acyltransferases (Nat)"/>
    <property type="match status" value="1"/>
</dbReference>
<dbReference type="GeneID" id="89997219"/>
<protein>
    <recommendedName>
        <fullName evidence="4">N-acetyltransferase domain-containing protein</fullName>
    </recommendedName>
</protein>
<comment type="caution">
    <text evidence="2">The sequence shown here is derived from an EMBL/GenBank/DDBJ whole genome shotgun (WGS) entry which is preliminary data.</text>
</comment>
<reference evidence="2 3" key="1">
    <citation type="journal article" date="2023" name="Res Sq">
        <title>Genomic and morphological characterization of Knufia obscura isolated from the Mars 2020 spacecraft assembly facility.</title>
        <authorList>
            <person name="Chander A.M."/>
            <person name="Teixeira M.M."/>
            <person name="Singh N.K."/>
            <person name="Williams M.P."/>
            <person name="Parker C.W."/>
            <person name="Leo P."/>
            <person name="Stajich J.E."/>
            <person name="Torok T."/>
            <person name="Tighe S."/>
            <person name="Mason C.E."/>
            <person name="Venkateswaran K."/>
        </authorList>
    </citation>
    <scope>NUCLEOTIDE SEQUENCE [LARGE SCALE GENOMIC DNA]</scope>
    <source>
        <strain evidence="2 3">CCFEE 5817</strain>
    </source>
</reference>
<dbReference type="CDD" id="cd04301">
    <property type="entry name" value="NAT_SF"/>
    <property type="match status" value="1"/>
</dbReference>
<dbReference type="InterPro" id="IPR052523">
    <property type="entry name" value="Trichothecene_AcTrans"/>
</dbReference>
<dbReference type="InterPro" id="IPR016181">
    <property type="entry name" value="Acyl_CoA_acyltransferase"/>
</dbReference>
<gene>
    <name evidence="2" type="ORF">PMZ80_003770</name>
</gene>
<proteinExistence type="predicted"/>
<accession>A0ABR0RV72</accession>
<organism evidence="2 3">
    <name type="scientific">Knufia obscura</name>
    <dbReference type="NCBI Taxonomy" id="1635080"/>
    <lineage>
        <taxon>Eukaryota</taxon>
        <taxon>Fungi</taxon>
        <taxon>Dikarya</taxon>
        <taxon>Ascomycota</taxon>
        <taxon>Pezizomycotina</taxon>
        <taxon>Eurotiomycetes</taxon>
        <taxon>Chaetothyriomycetidae</taxon>
        <taxon>Chaetothyriales</taxon>
        <taxon>Trichomeriaceae</taxon>
        <taxon>Knufia</taxon>
    </lineage>
</organism>
<dbReference type="EMBL" id="JAVHJV010000003">
    <property type="protein sequence ID" value="KAK5944488.1"/>
    <property type="molecule type" value="Genomic_DNA"/>
</dbReference>